<dbReference type="SUPFAM" id="SSF52343">
    <property type="entry name" value="Ferredoxin reductase-like, C-terminal NADP-linked domain"/>
    <property type="match status" value="1"/>
</dbReference>
<evidence type="ECO:0000256" key="2">
    <source>
        <dbReference type="ARBA" id="ARBA00022448"/>
    </source>
</evidence>
<dbReference type="PROSITE" id="PS51085">
    <property type="entry name" value="2FE2S_FER_2"/>
    <property type="match status" value="1"/>
</dbReference>
<dbReference type="Gene3D" id="3.10.20.30">
    <property type="match status" value="1"/>
</dbReference>
<evidence type="ECO:0000256" key="3">
    <source>
        <dbReference type="ARBA" id="ARBA00022714"/>
    </source>
</evidence>
<reference evidence="10" key="1">
    <citation type="submission" date="2019-08" db="EMBL/GenBank/DDBJ databases">
        <authorList>
            <person name="Kucharzyk K."/>
            <person name="Murdoch R.W."/>
            <person name="Higgins S."/>
            <person name="Loffler F."/>
        </authorList>
    </citation>
    <scope>NUCLEOTIDE SEQUENCE</scope>
</reference>
<keyword evidence="10" id="KW-0560">Oxidoreductase</keyword>
<dbReference type="PANTHER" id="PTHR43112:SF3">
    <property type="entry name" value="FERREDOXIN-2, CHLOROPLASTIC"/>
    <property type="match status" value="1"/>
</dbReference>
<evidence type="ECO:0000256" key="4">
    <source>
        <dbReference type="ARBA" id="ARBA00022723"/>
    </source>
</evidence>
<keyword evidence="5" id="KW-0249">Electron transport</keyword>
<dbReference type="GO" id="GO:0016491">
    <property type="term" value="F:oxidoreductase activity"/>
    <property type="evidence" value="ECO:0007669"/>
    <property type="project" value="UniProtKB-KW"/>
</dbReference>
<keyword evidence="6" id="KW-0408">Iron</keyword>
<evidence type="ECO:0000256" key="7">
    <source>
        <dbReference type="ARBA" id="ARBA00023014"/>
    </source>
</evidence>
<name>A0A645BQJ1_9ZZZZ</name>
<dbReference type="AlphaFoldDB" id="A0A645BQJ1"/>
<comment type="caution">
    <text evidence="10">The sequence shown here is derived from an EMBL/GenBank/DDBJ whole genome shotgun (WGS) entry which is preliminary data.</text>
</comment>
<gene>
    <name evidence="10" type="primary">paaE_4</name>
    <name evidence="10" type="ORF">SDC9_114613</name>
</gene>
<evidence type="ECO:0000256" key="8">
    <source>
        <dbReference type="ARBA" id="ARBA00034078"/>
    </source>
</evidence>
<dbReference type="Pfam" id="PF00111">
    <property type="entry name" value="Fer2"/>
    <property type="match status" value="1"/>
</dbReference>
<dbReference type="InterPro" id="IPR012675">
    <property type="entry name" value="Beta-grasp_dom_sf"/>
</dbReference>
<proteinExistence type="inferred from homology"/>
<dbReference type="InterPro" id="IPR036010">
    <property type="entry name" value="2Fe-2S_ferredoxin-like_sf"/>
</dbReference>
<evidence type="ECO:0000313" key="10">
    <source>
        <dbReference type="EMBL" id="MPM67689.1"/>
    </source>
</evidence>
<organism evidence="10">
    <name type="scientific">bioreactor metagenome</name>
    <dbReference type="NCBI Taxonomy" id="1076179"/>
    <lineage>
        <taxon>unclassified sequences</taxon>
        <taxon>metagenomes</taxon>
        <taxon>ecological metagenomes</taxon>
    </lineage>
</organism>
<dbReference type="InterPro" id="IPR001041">
    <property type="entry name" value="2Fe-2S_ferredoxin-type"/>
</dbReference>
<keyword evidence="3" id="KW-0001">2Fe-2S</keyword>
<dbReference type="InterPro" id="IPR039261">
    <property type="entry name" value="FNR_nucleotide-bd"/>
</dbReference>
<dbReference type="EMBL" id="VSSQ01021832">
    <property type="protein sequence ID" value="MPM67689.1"/>
    <property type="molecule type" value="Genomic_DNA"/>
</dbReference>
<dbReference type="EC" id="1.-.-.-" evidence="10"/>
<feature type="domain" description="2Fe-2S ferredoxin-type" evidence="9">
    <location>
        <begin position="62"/>
        <end position="152"/>
    </location>
</feature>
<dbReference type="PANTHER" id="PTHR43112">
    <property type="entry name" value="FERREDOXIN"/>
    <property type="match status" value="1"/>
</dbReference>
<evidence type="ECO:0000256" key="6">
    <source>
        <dbReference type="ARBA" id="ARBA00023004"/>
    </source>
</evidence>
<sequence length="152" mass="16262">MDEVFICGPEAMIAATETALIEAGVPENRVHTERFTSGLAQAAKIQADTDAATNRKSASKDIALTIVLDGKQHELQIGADEHVLDAAIEAGLDLPFSCKAGVCCTCRAKVLCGEVVMDKNFTLEADEMQQGYVLSCQARATTPQLTVSFDDR</sequence>
<protein>
    <submittedName>
        <fullName evidence="10">1,2-phenylacetyl-CoA epoxidase, subunit E</fullName>
        <ecNumber evidence="10">1.-.-.-</ecNumber>
    </submittedName>
</protein>
<dbReference type="GO" id="GO:0046872">
    <property type="term" value="F:metal ion binding"/>
    <property type="evidence" value="ECO:0007669"/>
    <property type="project" value="UniProtKB-KW"/>
</dbReference>
<keyword evidence="2" id="KW-0813">Transport</keyword>
<evidence type="ECO:0000259" key="9">
    <source>
        <dbReference type="PROSITE" id="PS51085"/>
    </source>
</evidence>
<keyword evidence="4" id="KW-0479">Metal-binding</keyword>
<dbReference type="CDD" id="cd00207">
    <property type="entry name" value="fer2"/>
    <property type="match status" value="1"/>
</dbReference>
<dbReference type="GO" id="GO:0051537">
    <property type="term" value="F:2 iron, 2 sulfur cluster binding"/>
    <property type="evidence" value="ECO:0007669"/>
    <property type="project" value="UniProtKB-KW"/>
</dbReference>
<comment type="similarity">
    <text evidence="1">Belongs to the 2Fe2S plant-type ferredoxin family.</text>
</comment>
<dbReference type="Gene3D" id="3.40.50.80">
    <property type="entry name" value="Nucleotide-binding domain of ferredoxin-NADP reductase (FNR) module"/>
    <property type="match status" value="1"/>
</dbReference>
<comment type="cofactor">
    <cofactor evidence="8">
        <name>[2Fe-2S] cluster</name>
        <dbReference type="ChEBI" id="CHEBI:190135"/>
    </cofactor>
</comment>
<accession>A0A645BQJ1</accession>
<evidence type="ECO:0000256" key="1">
    <source>
        <dbReference type="ARBA" id="ARBA00007874"/>
    </source>
</evidence>
<evidence type="ECO:0000256" key="5">
    <source>
        <dbReference type="ARBA" id="ARBA00022982"/>
    </source>
</evidence>
<dbReference type="SUPFAM" id="SSF54292">
    <property type="entry name" value="2Fe-2S ferredoxin-like"/>
    <property type="match status" value="1"/>
</dbReference>
<keyword evidence="7" id="KW-0411">Iron-sulfur</keyword>